<feature type="region of interest" description="Disordered" evidence="1">
    <location>
        <begin position="37"/>
        <end position="59"/>
    </location>
</feature>
<sequence>MSSKVAFWLPFGDVETVPEDALKLPKALIPSPSHIHALRYPPPAYEPPPLPSGPAPSEEDLEITRRLRLEALEKYPEPHPMSYQNRGEFCQDFMKRRAAAHAKFLKVESAREKDTREKQKLMYDGPSGQRMPSTDSSVKIFYWEPVEGVEGYRSRTCIDKSQWEDYWRNRNGQRLYDEFYNEFDISSEFGDDADRWDDVDAEGASVHDSASEADDDADVLDMGSSTPEPGEVVEELGANTSMSDSAKALSVLMNIANVTESNAREAPVPDSVEDVLSYLHSLHTDSFPDEAGKALLAPSLAMTILGLTRARPDPALYPLLQRYTTNPERKPTALDVERVRRSGARLKIIAKAYSEHVWDVFGVCQGPCYIIESDEPGDVEWFLTVDEATIVLLIIRHGWGPHIRDIATELLKRGIVFHTYRTRPLHALDEELRHHTYISWRNVSLGYHCGSEGLAVDFCSYVNVRNRFLRETHACRAALLHGGITWRIAMDALGYEYASGQVLAGPGRDCVEFGAMPQFLSDGTELWDDVLSPQELDLICGVYKADPGMYPTS</sequence>
<dbReference type="AlphaFoldDB" id="A0A4V3XJ51"/>
<keyword evidence="3" id="KW-1185">Reference proteome</keyword>
<evidence type="ECO:0000256" key="1">
    <source>
        <dbReference type="SAM" id="MobiDB-lite"/>
    </source>
</evidence>
<evidence type="ECO:0000313" key="3">
    <source>
        <dbReference type="Proteomes" id="UP000308730"/>
    </source>
</evidence>
<protein>
    <submittedName>
        <fullName evidence="2">Uncharacterized protein</fullName>
    </submittedName>
</protein>
<feature type="compositionally biased region" description="Pro residues" evidence="1">
    <location>
        <begin position="40"/>
        <end position="54"/>
    </location>
</feature>
<reference evidence="2 3" key="1">
    <citation type="submission" date="2019-02" db="EMBL/GenBank/DDBJ databases">
        <title>Genome sequencing of the rare red list fungi Antrodiella citrinella (Flaviporus citrinellus).</title>
        <authorList>
            <person name="Buettner E."/>
            <person name="Kellner H."/>
        </authorList>
    </citation>
    <scope>NUCLEOTIDE SEQUENCE [LARGE SCALE GENOMIC DNA]</scope>
    <source>
        <strain evidence="2 3">DSM 108506</strain>
    </source>
</reference>
<name>A0A4V3XJ51_9APHY</name>
<accession>A0A4V3XJ51</accession>
<dbReference type="Proteomes" id="UP000308730">
    <property type="component" value="Unassembled WGS sequence"/>
</dbReference>
<dbReference type="OrthoDB" id="2658589at2759"/>
<feature type="region of interest" description="Disordered" evidence="1">
    <location>
        <begin position="203"/>
        <end position="231"/>
    </location>
</feature>
<organism evidence="2 3">
    <name type="scientific">Antrodiella citrinella</name>
    <dbReference type="NCBI Taxonomy" id="2447956"/>
    <lineage>
        <taxon>Eukaryota</taxon>
        <taxon>Fungi</taxon>
        <taxon>Dikarya</taxon>
        <taxon>Basidiomycota</taxon>
        <taxon>Agaricomycotina</taxon>
        <taxon>Agaricomycetes</taxon>
        <taxon>Polyporales</taxon>
        <taxon>Steccherinaceae</taxon>
        <taxon>Antrodiella</taxon>
    </lineage>
</organism>
<evidence type="ECO:0000313" key="2">
    <source>
        <dbReference type="EMBL" id="THH31723.1"/>
    </source>
</evidence>
<proteinExistence type="predicted"/>
<gene>
    <name evidence="2" type="ORF">EUX98_g2475</name>
</gene>
<dbReference type="EMBL" id="SGPM01000039">
    <property type="protein sequence ID" value="THH31723.1"/>
    <property type="molecule type" value="Genomic_DNA"/>
</dbReference>
<feature type="region of interest" description="Disordered" evidence="1">
    <location>
        <begin position="115"/>
        <end position="134"/>
    </location>
</feature>
<comment type="caution">
    <text evidence="2">The sequence shown here is derived from an EMBL/GenBank/DDBJ whole genome shotgun (WGS) entry which is preliminary data.</text>
</comment>